<comment type="similarity">
    <text evidence="1 5">Belongs to the glycosyl hydrolase 27 family.</text>
</comment>
<dbReference type="EC" id="3.2.1.22" evidence="5"/>
<dbReference type="EMBL" id="JAOYOD010000001">
    <property type="protein sequence ID" value="MCV9389279.1"/>
    <property type="molecule type" value="Genomic_DNA"/>
</dbReference>
<dbReference type="InterPro" id="IPR002241">
    <property type="entry name" value="Glyco_hydro_27"/>
</dbReference>
<dbReference type="InterPro" id="IPR041233">
    <property type="entry name" value="Melibiase_C"/>
</dbReference>
<dbReference type="Gene3D" id="3.20.20.70">
    <property type="entry name" value="Aldolase class I"/>
    <property type="match status" value="1"/>
</dbReference>
<protein>
    <recommendedName>
        <fullName evidence="5">Alpha-galactosidase</fullName>
        <ecNumber evidence="5">3.2.1.22</ecNumber>
    </recommendedName>
    <alternativeName>
        <fullName evidence="5">Melibiase</fullName>
    </alternativeName>
</protein>
<gene>
    <name evidence="8" type="ORF">N7U62_21620</name>
</gene>
<dbReference type="GO" id="GO:0016787">
    <property type="term" value="F:hydrolase activity"/>
    <property type="evidence" value="ECO:0007669"/>
    <property type="project" value="UniProtKB-KW"/>
</dbReference>
<dbReference type="InterPro" id="IPR017853">
    <property type="entry name" value="GH"/>
</dbReference>
<evidence type="ECO:0000256" key="5">
    <source>
        <dbReference type="RuleBase" id="RU361168"/>
    </source>
</evidence>
<dbReference type="Pfam" id="PF17801">
    <property type="entry name" value="Melibiase_C"/>
    <property type="match status" value="1"/>
</dbReference>
<dbReference type="RefSeq" id="WP_264140202.1">
    <property type="nucleotide sequence ID" value="NZ_JAOYOD010000001.1"/>
</dbReference>
<dbReference type="CDD" id="cd14792">
    <property type="entry name" value="GH27"/>
    <property type="match status" value="1"/>
</dbReference>
<sequence>MAACSQSVTDSKKEVEESAVQSELVAQTPPMGWNSYNSWGAAVTEKEVRANAEYMAKHMKDKGWEYIVVDYCWSYPHPPGSIQSNPPQFRLKKDNAPVPWLAMDEYGRLLPDSRKFPSSVGGKGFKPLADYIHSLGLKFGIHVMRGIPRQAVWADSPIKGTDVTAGQIADTTSTCPWLNQMYGVDMTKMGAQAYHNSLIDLYSEWGVDFIKVDDIDLKEGYPYRKDEAEAFREAIDQGDRPMVLSLSLNMKYMNRDHVQKQGDMWRISKDFWDEWRLLRDQFDLTAKWSSMSGPNSWPDADMLQLGRISRRGPKEEERDSRFTKDEQITHMSLWSIARSPLMMGGDMPMNSDFVLALLTNEEVIKVNQKGNNPKEVYNDGQLVIWKSEAADGGINLACFNISDEDQKYKIDLVGLGLVGEYSVRDLWKRQDSGTVSSQLVVQLNQHGSALYLLQ</sequence>
<comment type="caution">
    <text evidence="8">The sequence shown here is derived from an EMBL/GenBank/DDBJ whole genome shotgun (WGS) entry which is preliminary data.</text>
</comment>
<keyword evidence="4 5" id="KW-0326">Glycosidase</keyword>
<feature type="region of interest" description="Disordered" evidence="6">
    <location>
        <begin position="1"/>
        <end position="23"/>
    </location>
</feature>
<keyword evidence="2" id="KW-0732">Signal</keyword>
<evidence type="ECO:0000259" key="7">
    <source>
        <dbReference type="Pfam" id="PF17801"/>
    </source>
</evidence>
<dbReference type="Proteomes" id="UP001300692">
    <property type="component" value="Unassembled WGS sequence"/>
</dbReference>
<comment type="catalytic activity">
    <reaction evidence="5">
        <text>Hydrolysis of terminal, non-reducing alpha-D-galactose residues in alpha-D-galactosides, including galactose oligosaccharides, galactomannans and galactolipids.</text>
        <dbReference type="EC" id="3.2.1.22"/>
    </reaction>
</comment>
<dbReference type="PANTHER" id="PTHR11452:SF42">
    <property type="entry name" value="ALPHA-GALACTOSIDASE"/>
    <property type="match status" value="1"/>
</dbReference>
<evidence type="ECO:0000256" key="1">
    <source>
        <dbReference type="ARBA" id="ARBA00009743"/>
    </source>
</evidence>
<keyword evidence="5" id="KW-1015">Disulfide bond</keyword>
<dbReference type="Pfam" id="PF16499">
    <property type="entry name" value="Melibiase_2"/>
    <property type="match status" value="1"/>
</dbReference>
<dbReference type="SUPFAM" id="SSF51011">
    <property type="entry name" value="Glycosyl hydrolase domain"/>
    <property type="match status" value="1"/>
</dbReference>
<evidence type="ECO:0000313" key="9">
    <source>
        <dbReference type="Proteomes" id="UP001300692"/>
    </source>
</evidence>
<evidence type="ECO:0000256" key="3">
    <source>
        <dbReference type="ARBA" id="ARBA00022801"/>
    </source>
</evidence>
<proteinExistence type="inferred from homology"/>
<reference evidence="8 9" key="1">
    <citation type="submission" date="2022-10" db="EMBL/GenBank/DDBJ databases">
        <title>Comparative genomics and taxonomic characterization of three novel marine species of genus Reichenbachiella exhibiting antioxidant and polysaccharide degradation activities.</title>
        <authorList>
            <person name="Muhammad N."/>
            <person name="Lee Y.-J."/>
            <person name="Ko J."/>
            <person name="Kim S.-G."/>
        </authorList>
    </citation>
    <scope>NUCLEOTIDE SEQUENCE [LARGE SCALE GENOMIC DNA]</scope>
    <source>
        <strain evidence="8 9">ABR2-5</strain>
    </source>
</reference>
<keyword evidence="9" id="KW-1185">Reference proteome</keyword>
<dbReference type="PANTHER" id="PTHR11452">
    <property type="entry name" value="ALPHA-GALACTOSIDASE/ALPHA-N-ACETYLGALACTOSAMINIDASE"/>
    <property type="match status" value="1"/>
</dbReference>
<feature type="domain" description="Alpha galactosidase C-terminal" evidence="7">
    <location>
        <begin position="379"/>
        <end position="453"/>
    </location>
</feature>
<evidence type="ECO:0000256" key="2">
    <source>
        <dbReference type="ARBA" id="ARBA00022729"/>
    </source>
</evidence>
<name>A0ABT3D0E0_9BACT</name>
<evidence type="ECO:0000256" key="4">
    <source>
        <dbReference type="ARBA" id="ARBA00023295"/>
    </source>
</evidence>
<organism evidence="8 9">
    <name type="scientific">Reichenbachiella ulvae</name>
    <dbReference type="NCBI Taxonomy" id="2980104"/>
    <lineage>
        <taxon>Bacteria</taxon>
        <taxon>Pseudomonadati</taxon>
        <taxon>Bacteroidota</taxon>
        <taxon>Cytophagia</taxon>
        <taxon>Cytophagales</taxon>
        <taxon>Reichenbachiellaceae</taxon>
        <taxon>Reichenbachiella</taxon>
    </lineage>
</organism>
<accession>A0ABT3D0E0</accession>
<dbReference type="InterPro" id="IPR013785">
    <property type="entry name" value="Aldolase_TIM"/>
</dbReference>
<keyword evidence="3 5" id="KW-0378">Hydrolase</keyword>
<dbReference type="InterPro" id="IPR013780">
    <property type="entry name" value="Glyco_hydro_b"/>
</dbReference>
<evidence type="ECO:0000313" key="8">
    <source>
        <dbReference type="EMBL" id="MCV9389279.1"/>
    </source>
</evidence>
<dbReference type="SUPFAM" id="SSF51445">
    <property type="entry name" value="(Trans)glycosidases"/>
    <property type="match status" value="1"/>
</dbReference>
<dbReference type="Gene3D" id="2.60.40.1180">
    <property type="entry name" value="Golgi alpha-mannosidase II"/>
    <property type="match status" value="1"/>
</dbReference>
<dbReference type="PRINTS" id="PR00740">
    <property type="entry name" value="GLHYDRLASE27"/>
</dbReference>
<evidence type="ECO:0000256" key="6">
    <source>
        <dbReference type="SAM" id="MobiDB-lite"/>
    </source>
</evidence>